<reference evidence="2" key="1">
    <citation type="journal article" date="2019" name="Int. J. Syst. Evol. Microbiol.">
        <title>The Global Catalogue of Microorganisms (GCM) 10K type strain sequencing project: providing services to taxonomists for standard genome sequencing and annotation.</title>
        <authorList>
            <consortium name="The Broad Institute Genomics Platform"/>
            <consortium name="The Broad Institute Genome Sequencing Center for Infectious Disease"/>
            <person name="Wu L."/>
            <person name="Ma J."/>
        </authorList>
    </citation>
    <scope>NUCLEOTIDE SEQUENCE [LARGE SCALE GENOMIC DNA]</scope>
    <source>
        <strain evidence="2">JCM 17925</strain>
    </source>
</reference>
<organism evidence="1 2">
    <name type="scientific">Nibrella viscosa</name>
    <dbReference type="NCBI Taxonomy" id="1084524"/>
    <lineage>
        <taxon>Bacteria</taxon>
        <taxon>Pseudomonadati</taxon>
        <taxon>Bacteroidota</taxon>
        <taxon>Cytophagia</taxon>
        <taxon>Cytophagales</taxon>
        <taxon>Spirosomataceae</taxon>
        <taxon>Nibrella</taxon>
    </lineage>
</organism>
<dbReference type="Proteomes" id="UP001500936">
    <property type="component" value="Unassembled WGS sequence"/>
</dbReference>
<keyword evidence="2" id="KW-1185">Reference proteome</keyword>
<evidence type="ECO:0008006" key="3">
    <source>
        <dbReference type="Google" id="ProtNLM"/>
    </source>
</evidence>
<evidence type="ECO:0000313" key="1">
    <source>
        <dbReference type="EMBL" id="GAA4411064.1"/>
    </source>
</evidence>
<evidence type="ECO:0000313" key="2">
    <source>
        <dbReference type="Proteomes" id="UP001500936"/>
    </source>
</evidence>
<sequence>MDENYAPTRWLDNLFIERSETGVYAFIHRIKMWISEYTNFHEQLVGITAEFMHIEMGFIHMVVHTKFGYFLF</sequence>
<comment type="caution">
    <text evidence="1">The sequence shown here is derived from an EMBL/GenBank/DDBJ whole genome shotgun (WGS) entry which is preliminary data.</text>
</comment>
<protein>
    <recommendedName>
        <fullName evidence="3">Transposase</fullName>
    </recommendedName>
</protein>
<proteinExistence type="predicted"/>
<dbReference type="EMBL" id="BAABHB010000008">
    <property type="protein sequence ID" value="GAA4411064.1"/>
    <property type="molecule type" value="Genomic_DNA"/>
</dbReference>
<name>A0ABP8KMM9_9BACT</name>
<accession>A0ABP8KMM9</accession>
<gene>
    <name evidence="1" type="ORF">GCM10023187_36380</name>
</gene>